<evidence type="ECO:0000313" key="2">
    <source>
        <dbReference type="EMBL" id="MBS0123870.1"/>
    </source>
</evidence>
<organism evidence="2 3">
    <name type="scientific">Thetidibacter halocola</name>
    <dbReference type="NCBI Taxonomy" id="2827239"/>
    <lineage>
        <taxon>Bacteria</taxon>
        <taxon>Pseudomonadati</taxon>
        <taxon>Pseudomonadota</taxon>
        <taxon>Alphaproteobacteria</taxon>
        <taxon>Rhodobacterales</taxon>
        <taxon>Roseobacteraceae</taxon>
        <taxon>Thetidibacter</taxon>
    </lineage>
</organism>
<dbReference type="AlphaFoldDB" id="A0A8J8B7S7"/>
<gene>
    <name evidence="2" type="primary">bchJ</name>
    <name evidence="2" type="ORF">KB874_06945</name>
</gene>
<dbReference type="Proteomes" id="UP000681356">
    <property type="component" value="Unassembled WGS sequence"/>
</dbReference>
<dbReference type="InterPro" id="IPR004096">
    <property type="entry name" value="V4R"/>
</dbReference>
<feature type="domain" description="4-vinyl reductase 4VR" evidence="1">
    <location>
        <begin position="134"/>
        <end position="195"/>
    </location>
</feature>
<dbReference type="SMART" id="SM00989">
    <property type="entry name" value="V4R"/>
    <property type="match status" value="1"/>
</dbReference>
<protein>
    <submittedName>
        <fullName evidence="2">Bacteriochlorophyll 4-vinyl reductase</fullName>
    </submittedName>
</protein>
<comment type="caution">
    <text evidence="2">The sequence shown here is derived from an EMBL/GenBank/DDBJ whole genome shotgun (WGS) entry which is preliminary data.</text>
</comment>
<dbReference type="Gene3D" id="3.30.1380.20">
    <property type="entry name" value="Trafficking protein particle complex subunit 3"/>
    <property type="match status" value="1"/>
</dbReference>
<reference evidence="2" key="1">
    <citation type="submission" date="2021-04" db="EMBL/GenBank/DDBJ databases">
        <authorList>
            <person name="Yoon J."/>
        </authorList>
    </citation>
    <scope>NUCLEOTIDE SEQUENCE</scope>
    <source>
        <strain evidence="2">KMU-90</strain>
    </source>
</reference>
<dbReference type="NCBIfam" id="TIGR02019">
    <property type="entry name" value="BchJ"/>
    <property type="match status" value="1"/>
</dbReference>
<dbReference type="SUPFAM" id="SSF111126">
    <property type="entry name" value="Ligand-binding domain in the NO signalling and Golgi transport"/>
    <property type="match status" value="1"/>
</dbReference>
<accession>A0A8J8B7S7</accession>
<evidence type="ECO:0000313" key="3">
    <source>
        <dbReference type="Proteomes" id="UP000681356"/>
    </source>
</evidence>
<dbReference type="PANTHER" id="PTHR35090:SF1">
    <property type="entry name" value="SLR0144 PROTEIN"/>
    <property type="match status" value="1"/>
</dbReference>
<dbReference type="RefSeq" id="WP_212535819.1">
    <property type="nucleotide sequence ID" value="NZ_JAGTUU010000002.1"/>
</dbReference>
<sequence length="196" mass="20853">MPRDLGPEPEGLIGPNAVLQVIPVLDRAVGPAARTRVLARWGGELPDGSEMIPEGEAASLHHVLRAEFGPRAPGLAAQAGRGTAEYILAHRIPRPAQAILRALPASLAARALSKAIAKNAWTFAGSGRFEVLSPWSFAIHDNPVIRGEASDETLCHWHAAVFETLYRRLVHPAARCREVACAAAGAPACRFEIVTG</sequence>
<dbReference type="PANTHER" id="PTHR35090">
    <property type="entry name" value="DNA-DIRECTED RNA POLYMERASE SUBUNIT I"/>
    <property type="match status" value="1"/>
</dbReference>
<dbReference type="InterPro" id="IPR024096">
    <property type="entry name" value="NO_sig/Golgi_transp_ligand-bd"/>
</dbReference>
<dbReference type="GO" id="GO:0015979">
    <property type="term" value="P:photosynthesis"/>
    <property type="evidence" value="ECO:0007669"/>
    <property type="project" value="InterPro"/>
</dbReference>
<dbReference type="EMBL" id="JAGTUU010000002">
    <property type="protein sequence ID" value="MBS0123870.1"/>
    <property type="molecule type" value="Genomic_DNA"/>
</dbReference>
<dbReference type="Pfam" id="PF02830">
    <property type="entry name" value="V4R"/>
    <property type="match status" value="1"/>
</dbReference>
<name>A0A8J8B7S7_9RHOB</name>
<dbReference type="GO" id="GO:0030494">
    <property type="term" value="P:bacteriochlorophyll biosynthetic process"/>
    <property type="evidence" value="ECO:0007669"/>
    <property type="project" value="InterPro"/>
</dbReference>
<evidence type="ECO:0000259" key="1">
    <source>
        <dbReference type="SMART" id="SM00989"/>
    </source>
</evidence>
<proteinExistence type="predicted"/>
<dbReference type="InterPro" id="IPR010249">
    <property type="entry name" value="BchJ"/>
</dbReference>
<keyword evidence="3" id="KW-1185">Reference proteome</keyword>